<proteinExistence type="predicted"/>
<name>A0A060LZ24_9BACI</name>
<dbReference type="InterPro" id="IPR006433">
    <property type="entry name" value="Prohead_protease"/>
</dbReference>
<dbReference type="AlphaFoldDB" id="A0A060LZ24"/>
<dbReference type="eggNOG" id="COG3740">
    <property type="taxonomic scope" value="Bacteria"/>
</dbReference>
<dbReference type="OrthoDB" id="64791at2"/>
<evidence type="ECO:0000313" key="6">
    <source>
        <dbReference type="Proteomes" id="UP000027142"/>
    </source>
</evidence>
<dbReference type="GO" id="GO:0008233">
    <property type="term" value="F:peptidase activity"/>
    <property type="evidence" value="ECO:0007669"/>
    <property type="project" value="UniProtKB-KW"/>
</dbReference>
<dbReference type="NCBIfam" id="TIGR01543">
    <property type="entry name" value="proheadase_HK97"/>
    <property type="match status" value="1"/>
</dbReference>
<dbReference type="STRING" id="1246626.BleG1_2883"/>
<gene>
    <name evidence="5" type="ORF">BleG1_2883</name>
</gene>
<protein>
    <submittedName>
        <fullName evidence="5">Phage head protease</fullName>
    </submittedName>
</protein>
<evidence type="ECO:0000313" key="5">
    <source>
        <dbReference type="EMBL" id="AIC95447.1"/>
    </source>
</evidence>
<dbReference type="RefSeq" id="WP_038482291.1">
    <property type="nucleotide sequence ID" value="NZ_CP003923.1"/>
</dbReference>
<dbReference type="Proteomes" id="UP000027142">
    <property type="component" value="Chromosome"/>
</dbReference>
<sequence length="210" mass="24265">MDKNQELRHLTTKIEVRSLEGDENNGDVVEGYALKFEKWSERLYYFKEIISRNALEGADMSNVVACFNHKQDYPLARSTVEGDTGKLELSVDNIGLRFKFKPTATSYAKDLVENIRSGVVNQCSFVFTMDHSDESADEWRYNEEDDIYERRINKFASIRDISIVTTPAYSDTEAVVGARSKEKVDQLWEARNKPKQDIEKMKLELDLLDM</sequence>
<dbReference type="EMBL" id="CP003923">
    <property type="protein sequence ID" value="AIC95447.1"/>
    <property type="molecule type" value="Genomic_DNA"/>
</dbReference>
<dbReference type="KEGG" id="ble:BleG1_2883"/>
<evidence type="ECO:0000256" key="1">
    <source>
        <dbReference type="ARBA" id="ARBA00022612"/>
    </source>
</evidence>
<dbReference type="InterPro" id="IPR054613">
    <property type="entry name" value="Peptidase_S78_dom"/>
</dbReference>
<organism evidence="5 6">
    <name type="scientific">Shouchella lehensis G1</name>
    <dbReference type="NCBI Taxonomy" id="1246626"/>
    <lineage>
        <taxon>Bacteria</taxon>
        <taxon>Bacillati</taxon>
        <taxon>Bacillota</taxon>
        <taxon>Bacilli</taxon>
        <taxon>Bacillales</taxon>
        <taxon>Bacillaceae</taxon>
        <taxon>Shouchella</taxon>
    </lineage>
</organism>
<dbReference type="GO" id="GO:0006508">
    <property type="term" value="P:proteolysis"/>
    <property type="evidence" value="ECO:0007669"/>
    <property type="project" value="UniProtKB-KW"/>
</dbReference>
<evidence type="ECO:0000259" key="4">
    <source>
        <dbReference type="Pfam" id="PF04586"/>
    </source>
</evidence>
<keyword evidence="3" id="KW-0378">Hydrolase</keyword>
<evidence type="ECO:0000256" key="2">
    <source>
        <dbReference type="ARBA" id="ARBA00022670"/>
    </source>
</evidence>
<keyword evidence="2 5" id="KW-0645">Protease</keyword>
<evidence type="ECO:0000256" key="3">
    <source>
        <dbReference type="ARBA" id="ARBA00022801"/>
    </source>
</evidence>
<keyword evidence="6" id="KW-1185">Reference proteome</keyword>
<dbReference type="PATRIC" id="fig|1246626.3.peg.2871"/>
<keyword evidence="1" id="KW-1188">Viral release from host cell</keyword>
<feature type="domain" description="Prohead serine protease" evidence="4">
    <location>
        <begin position="13"/>
        <end position="185"/>
    </location>
</feature>
<accession>A0A060LZ24</accession>
<dbReference type="Pfam" id="PF04586">
    <property type="entry name" value="Peptidase_S78"/>
    <property type="match status" value="1"/>
</dbReference>
<dbReference type="HOGENOM" id="CLU_097078_0_1_9"/>
<reference evidence="5 6" key="1">
    <citation type="journal article" date="2014" name="Gene">
        <title>A comparative genomic analysis of the alkalitolerant soil bacterium Bacillus lehensis G1.</title>
        <authorList>
            <person name="Noor Y.M."/>
            <person name="Samsulrizal N.H."/>
            <person name="Jema'on N.A."/>
            <person name="Low K.O."/>
            <person name="Ramli A.N."/>
            <person name="Alias N.I."/>
            <person name="Damis S.I."/>
            <person name="Fuzi S.F."/>
            <person name="Isa M.N."/>
            <person name="Murad A.M."/>
            <person name="Raih M.F."/>
            <person name="Bakar F.D."/>
            <person name="Najimudin N."/>
            <person name="Mahadi N.M."/>
            <person name="Illias R.M."/>
        </authorList>
    </citation>
    <scope>NUCLEOTIDE SEQUENCE [LARGE SCALE GENOMIC DNA]</scope>
    <source>
        <strain evidence="5 6">G1</strain>
    </source>
</reference>